<feature type="region of interest" description="Disordered" evidence="1">
    <location>
        <begin position="77"/>
        <end position="103"/>
    </location>
</feature>
<dbReference type="AlphaFoldDB" id="A0A450TGP5"/>
<name>A0A450TGP5_9GAMM</name>
<protein>
    <submittedName>
        <fullName evidence="2">Uncharacterized protein</fullName>
    </submittedName>
</protein>
<sequence length="103" mass="11617">MLFSSTGVNNVALQYSVSDNWEDKISRTLRRLGEKFPDVQIVIYMTNQIIGAKGDEIRTKVLSKGFALDIRDRNVIVHSPPPPIKPKPREEGEEHPDLDGAFL</sequence>
<gene>
    <name evidence="2" type="ORF">BECKDK2373B_GA0170837_11672</name>
</gene>
<proteinExistence type="predicted"/>
<evidence type="ECO:0000256" key="1">
    <source>
        <dbReference type="SAM" id="MobiDB-lite"/>
    </source>
</evidence>
<evidence type="ECO:0000313" key="2">
    <source>
        <dbReference type="EMBL" id="VFJ66365.1"/>
    </source>
</evidence>
<dbReference type="EMBL" id="CAADEX010000167">
    <property type="protein sequence ID" value="VFJ66365.1"/>
    <property type="molecule type" value="Genomic_DNA"/>
</dbReference>
<accession>A0A450TGP5</accession>
<reference evidence="2" key="1">
    <citation type="submission" date="2019-02" db="EMBL/GenBank/DDBJ databases">
        <authorList>
            <person name="Gruber-Vodicka R. H."/>
            <person name="Seah K. B. B."/>
        </authorList>
    </citation>
    <scope>NUCLEOTIDE SEQUENCE</scope>
    <source>
        <strain evidence="2">BECK_DK47</strain>
    </source>
</reference>
<feature type="compositionally biased region" description="Basic and acidic residues" evidence="1">
    <location>
        <begin position="87"/>
        <end position="103"/>
    </location>
</feature>
<organism evidence="2">
    <name type="scientific">Candidatus Kentrum sp. DK</name>
    <dbReference type="NCBI Taxonomy" id="2126562"/>
    <lineage>
        <taxon>Bacteria</taxon>
        <taxon>Pseudomonadati</taxon>
        <taxon>Pseudomonadota</taxon>
        <taxon>Gammaproteobacteria</taxon>
        <taxon>Candidatus Kentrum</taxon>
    </lineage>
</organism>